<accession>A0A2S9J4M7</accession>
<dbReference type="InterPro" id="IPR050463">
    <property type="entry name" value="Gfo/Idh/MocA_oxidrdct_glycsds"/>
</dbReference>
<keyword evidence="1" id="KW-0560">Oxidoreductase</keyword>
<evidence type="ECO:0000313" key="3">
    <source>
        <dbReference type="EMBL" id="PRD47748.1"/>
    </source>
</evidence>
<dbReference type="PANTHER" id="PTHR43818:SF11">
    <property type="entry name" value="BCDNA.GH03377"/>
    <property type="match status" value="1"/>
</dbReference>
<reference evidence="3 4" key="1">
    <citation type="submission" date="2018-02" db="EMBL/GenBank/DDBJ databases">
        <title>The draft genome of Sphingobacterium sp. 5JN-11.</title>
        <authorList>
            <person name="Liu L."/>
            <person name="Li L."/>
            <person name="Liang L."/>
            <person name="Zhang X."/>
            <person name="Wang T."/>
        </authorList>
    </citation>
    <scope>NUCLEOTIDE SEQUENCE [LARGE SCALE GENOMIC DNA]</scope>
    <source>
        <strain evidence="3 4">5JN-11</strain>
    </source>
</reference>
<sequence length="451" mass="50150">MENRRRFIKKLTVGITAATVGGVGAGFTAKSYRRIIGANSTVNVGIVGFSDRFKNSLFPGFINHCNGLNFRMTALSDIWSKRREEGSSFIKSKTGWDIAGCRNNDELYAIKDIDAVIISTADFQHALHLKEAAEAGKDAYVEKPFAETMDDANEALEACRSRDIVVQIGSQRRSGANYQAAYEYINSGKFGDIVMAEMSWNVNQPGRWRRKELCESIRPADVDWQRFLLNRPRVEWDPRIYLEYRLFWPFSSGIPGQWMCHQIDTVHWFTGLNYPRSVVCNGGIYQWKDGRNNADTLTAVFDYGPDDDLSKGFQVVYSSRFTNSAGGIKELYYSNGGTLNLDTNEISSLGGLNAGDASSMDLSPNLLPSSSLPTSRVSVDANTGGDPLTSAHMKNWMECILSRRQTNAPVEAGYHHAIACTMANAALRTGQRVHFDESKNQVVAGGNVFKY</sequence>
<dbReference type="SUPFAM" id="SSF51735">
    <property type="entry name" value="NAD(P)-binding Rossmann-fold domains"/>
    <property type="match status" value="1"/>
</dbReference>
<dbReference type="InterPro" id="IPR000683">
    <property type="entry name" value="Gfo/Idh/MocA-like_OxRdtase_N"/>
</dbReference>
<dbReference type="InterPro" id="IPR006311">
    <property type="entry name" value="TAT_signal"/>
</dbReference>
<dbReference type="Pfam" id="PF01408">
    <property type="entry name" value="GFO_IDH_MocA"/>
    <property type="match status" value="1"/>
</dbReference>
<dbReference type="OrthoDB" id="9763611at2"/>
<dbReference type="RefSeq" id="WP_105716375.1">
    <property type="nucleotide sequence ID" value="NZ_PVBQ01000005.1"/>
</dbReference>
<proteinExistence type="predicted"/>
<name>A0A2S9J4M7_9SPHI</name>
<protein>
    <submittedName>
        <fullName evidence="3">Oxidoreductase</fullName>
    </submittedName>
</protein>
<feature type="domain" description="Gfo/Idh/MocA-like oxidoreductase N-terminal" evidence="2">
    <location>
        <begin position="42"/>
        <end position="169"/>
    </location>
</feature>
<dbReference type="SUPFAM" id="SSF55347">
    <property type="entry name" value="Glyceraldehyde-3-phosphate dehydrogenase-like, C-terminal domain"/>
    <property type="match status" value="1"/>
</dbReference>
<dbReference type="InterPro" id="IPR036291">
    <property type="entry name" value="NAD(P)-bd_dom_sf"/>
</dbReference>
<dbReference type="EMBL" id="PVBQ01000005">
    <property type="protein sequence ID" value="PRD47748.1"/>
    <property type="molecule type" value="Genomic_DNA"/>
</dbReference>
<dbReference type="GO" id="GO:0016491">
    <property type="term" value="F:oxidoreductase activity"/>
    <property type="evidence" value="ECO:0007669"/>
    <property type="project" value="UniProtKB-KW"/>
</dbReference>
<dbReference type="AlphaFoldDB" id="A0A2S9J4M7"/>
<dbReference type="Proteomes" id="UP000239711">
    <property type="component" value="Unassembled WGS sequence"/>
</dbReference>
<dbReference type="Gene3D" id="3.40.50.720">
    <property type="entry name" value="NAD(P)-binding Rossmann-like Domain"/>
    <property type="match status" value="1"/>
</dbReference>
<evidence type="ECO:0000313" key="4">
    <source>
        <dbReference type="Proteomes" id="UP000239711"/>
    </source>
</evidence>
<evidence type="ECO:0000256" key="1">
    <source>
        <dbReference type="ARBA" id="ARBA00023002"/>
    </source>
</evidence>
<dbReference type="GO" id="GO:0000166">
    <property type="term" value="F:nucleotide binding"/>
    <property type="evidence" value="ECO:0007669"/>
    <property type="project" value="InterPro"/>
</dbReference>
<gene>
    <name evidence="3" type="ORF">C5745_07465</name>
</gene>
<dbReference type="PANTHER" id="PTHR43818">
    <property type="entry name" value="BCDNA.GH03377"/>
    <property type="match status" value="1"/>
</dbReference>
<dbReference type="Gene3D" id="3.30.360.10">
    <property type="entry name" value="Dihydrodipicolinate Reductase, domain 2"/>
    <property type="match status" value="1"/>
</dbReference>
<evidence type="ECO:0000259" key="2">
    <source>
        <dbReference type="Pfam" id="PF01408"/>
    </source>
</evidence>
<organism evidence="3 4">
    <name type="scientific">Sphingobacterium haloxyli</name>
    <dbReference type="NCBI Taxonomy" id="2100533"/>
    <lineage>
        <taxon>Bacteria</taxon>
        <taxon>Pseudomonadati</taxon>
        <taxon>Bacteroidota</taxon>
        <taxon>Sphingobacteriia</taxon>
        <taxon>Sphingobacteriales</taxon>
        <taxon>Sphingobacteriaceae</taxon>
        <taxon>Sphingobacterium</taxon>
    </lineage>
</organism>
<dbReference type="PROSITE" id="PS51318">
    <property type="entry name" value="TAT"/>
    <property type="match status" value="1"/>
</dbReference>
<comment type="caution">
    <text evidence="3">The sequence shown here is derived from an EMBL/GenBank/DDBJ whole genome shotgun (WGS) entry which is preliminary data.</text>
</comment>
<keyword evidence="4" id="KW-1185">Reference proteome</keyword>